<dbReference type="SUPFAM" id="SSF50974">
    <property type="entry name" value="Nitrous oxide reductase, N-terminal domain"/>
    <property type="match status" value="1"/>
</dbReference>
<sequence length="348" mass="38219">MCDIRKKLLIVMLVISLLFIGTACGTKDTAKSTTNNPQQEEWAPLNPTPITYNERLYVTAMNEDKVVAIDLATGKVTSEQRVGKKPYGIAVDKDRNQLLIACALSNEVWFLDLDTFDILHKVTVGRIPALIITEEAQNRAYVSNSGADTVSIIDLTSREVIGEIVTGKSPYNLEILPNNRLAVTNHDAGTLVIIDLTTLQILDTFETVPKSSGLAYDIQSDRIYSGGHGVQDDADEVFIFDLTNKEKLGVIPTSDMPAALELADPYLYILLHETKEIVAIDVKKDNTEVARFATGEYPFALTTVGEFTKVAVTNMDSNSIQIFDVKKQNEISNIAITGGPVGLAYFKK</sequence>
<comment type="caution">
    <text evidence="2">The sequence shown here is derived from an EMBL/GenBank/DDBJ whole genome shotgun (WGS) entry which is preliminary data.</text>
</comment>
<dbReference type="PANTHER" id="PTHR47197:SF3">
    <property type="entry name" value="DIHYDRO-HEME D1 DEHYDROGENASE"/>
    <property type="match status" value="1"/>
</dbReference>
<name>A0A1E5L4J4_9FIRM</name>
<dbReference type="NCBIfam" id="TIGR02276">
    <property type="entry name" value="beta_rpt_yvtn"/>
    <property type="match status" value="2"/>
</dbReference>
<dbReference type="InterPro" id="IPR015943">
    <property type="entry name" value="WD40/YVTN_repeat-like_dom_sf"/>
</dbReference>
<evidence type="ECO:0000313" key="3">
    <source>
        <dbReference type="Proteomes" id="UP000095255"/>
    </source>
</evidence>
<gene>
    <name evidence="2" type="ORF">BHU72_05400</name>
</gene>
<keyword evidence="1" id="KW-0732">Signal</keyword>
<dbReference type="PANTHER" id="PTHR47197">
    <property type="entry name" value="PROTEIN NIRF"/>
    <property type="match status" value="1"/>
</dbReference>
<organism evidence="2 3">
    <name type="scientific">Desulfuribacillus stibiiarsenatis</name>
    <dbReference type="NCBI Taxonomy" id="1390249"/>
    <lineage>
        <taxon>Bacteria</taxon>
        <taxon>Bacillati</taxon>
        <taxon>Bacillota</taxon>
        <taxon>Desulfuribacillia</taxon>
        <taxon>Desulfuribacillales</taxon>
        <taxon>Desulfuribacillaceae</taxon>
        <taxon>Desulfuribacillus</taxon>
    </lineage>
</organism>
<dbReference type="InterPro" id="IPR051200">
    <property type="entry name" value="Host-pathogen_enzymatic-act"/>
</dbReference>
<reference evidence="2 3" key="1">
    <citation type="submission" date="2016-09" db="EMBL/GenBank/DDBJ databases">
        <title>Desulfuribacillus arsenicus sp. nov., an obligately anaerobic, dissimilatory arsenic- and antimonate-reducing bacterium isolated from anoxic sediments.</title>
        <authorList>
            <person name="Abin C.A."/>
            <person name="Hollibaugh J.T."/>
        </authorList>
    </citation>
    <scope>NUCLEOTIDE SEQUENCE [LARGE SCALE GENOMIC DNA]</scope>
    <source>
        <strain evidence="2 3">MLFW-2</strain>
    </source>
</reference>
<dbReference type="InterPro" id="IPR011964">
    <property type="entry name" value="YVTN_b-propeller_repeat"/>
</dbReference>
<feature type="signal peptide" evidence="1">
    <location>
        <begin position="1"/>
        <end position="23"/>
    </location>
</feature>
<evidence type="ECO:0000313" key="2">
    <source>
        <dbReference type="EMBL" id="OEH85047.1"/>
    </source>
</evidence>
<dbReference type="RefSeq" id="WP_069702374.1">
    <property type="nucleotide sequence ID" value="NZ_MJAT01000033.1"/>
</dbReference>
<dbReference type="OrthoDB" id="9770071at2"/>
<keyword evidence="3" id="KW-1185">Reference proteome</keyword>
<dbReference type="EMBL" id="MJAT01000033">
    <property type="protein sequence ID" value="OEH85047.1"/>
    <property type="molecule type" value="Genomic_DNA"/>
</dbReference>
<dbReference type="STRING" id="1390249.BHU72_05400"/>
<accession>A0A1E5L4J4</accession>
<dbReference type="Proteomes" id="UP000095255">
    <property type="component" value="Unassembled WGS sequence"/>
</dbReference>
<evidence type="ECO:0000256" key="1">
    <source>
        <dbReference type="SAM" id="SignalP"/>
    </source>
</evidence>
<evidence type="ECO:0008006" key="4">
    <source>
        <dbReference type="Google" id="ProtNLM"/>
    </source>
</evidence>
<dbReference type="AlphaFoldDB" id="A0A1E5L4J4"/>
<dbReference type="PROSITE" id="PS51257">
    <property type="entry name" value="PROKAR_LIPOPROTEIN"/>
    <property type="match status" value="1"/>
</dbReference>
<proteinExistence type="predicted"/>
<dbReference type="InterPro" id="IPR011045">
    <property type="entry name" value="N2O_reductase_N"/>
</dbReference>
<protein>
    <recommendedName>
        <fullName evidence="4">40-residue YVTN family beta-propeller</fullName>
    </recommendedName>
</protein>
<feature type="chain" id="PRO_5038523711" description="40-residue YVTN family beta-propeller" evidence="1">
    <location>
        <begin position="24"/>
        <end position="348"/>
    </location>
</feature>
<dbReference type="Gene3D" id="2.130.10.10">
    <property type="entry name" value="YVTN repeat-like/Quinoprotein amine dehydrogenase"/>
    <property type="match status" value="2"/>
</dbReference>